<reference evidence="11 12" key="1">
    <citation type="submission" date="2023-07" db="EMBL/GenBank/DDBJ databases">
        <title>Sorghum-associated microbial communities from plants grown in Nebraska, USA.</title>
        <authorList>
            <person name="Schachtman D."/>
        </authorList>
    </citation>
    <scope>NUCLEOTIDE SEQUENCE [LARGE SCALE GENOMIC DNA]</scope>
    <source>
        <strain evidence="11 12">BE187</strain>
    </source>
</reference>
<evidence type="ECO:0000259" key="10">
    <source>
        <dbReference type="PROSITE" id="PS50109"/>
    </source>
</evidence>
<dbReference type="PROSITE" id="PS50109">
    <property type="entry name" value="HIS_KIN"/>
    <property type="match status" value="1"/>
</dbReference>
<evidence type="ECO:0000256" key="8">
    <source>
        <dbReference type="ARBA" id="ARBA00023136"/>
    </source>
</evidence>
<evidence type="ECO:0000256" key="5">
    <source>
        <dbReference type="ARBA" id="ARBA00022777"/>
    </source>
</evidence>
<dbReference type="InterPro" id="IPR005467">
    <property type="entry name" value="His_kinase_dom"/>
</dbReference>
<organism evidence="11 12">
    <name type="scientific">Agrilutibacter niabensis</name>
    <dbReference type="NCBI Taxonomy" id="380628"/>
    <lineage>
        <taxon>Bacteria</taxon>
        <taxon>Pseudomonadati</taxon>
        <taxon>Pseudomonadota</taxon>
        <taxon>Gammaproteobacteria</taxon>
        <taxon>Lysobacterales</taxon>
        <taxon>Lysobacteraceae</taxon>
        <taxon>Agrilutibacter</taxon>
    </lineage>
</organism>
<accession>A0ABU1VLF9</accession>
<evidence type="ECO:0000313" key="11">
    <source>
        <dbReference type="EMBL" id="MDR7098108.1"/>
    </source>
</evidence>
<feature type="transmembrane region" description="Helical" evidence="9">
    <location>
        <begin position="162"/>
        <end position="186"/>
    </location>
</feature>
<evidence type="ECO:0000256" key="4">
    <source>
        <dbReference type="ARBA" id="ARBA00022692"/>
    </source>
</evidence>
<dbReference type="SMART" id="SM00387">
    <property type="entry name" value="HATPase_c"/>
    <property type="match status" value="1"/>
</dbReference>
<evidence type="ECO:0000256" key="3">
    <source>
        <dbReference type="ARBA" id="ARBA00022679"/>
    </source>
</evidence>
<proteinExistence type="predicted"/>
<dbReference type="EMBL" id="JAVDVW010000001">
    <property type="protein sequence ID" value="MDR7098108.1"/>
    <property type="molecule type" value="Genomic_DNA"/>
</dbReference>
<keyword evidence="3 11" id="KW-0808">Transferase</keyword>
<keyword evidence="5 11" id="KW-0418">Kinase</keyword>
<dbReference type="Proteomes" id="UP001267878">
    <property type="component" value="Unassembled WGS sequence"/>
</dbReference>
<evidence type="ECO:0000256" key="2">
    <source>
        <dbReference type="ARBA" id="ARBA00022475"/>
    </source>
</evidence>
<keyword evidence="2" id="KW-1003">Cell membrane</keyword>
<dbReference type="Pfam" id="PF07730">
    <property type="entry name" value="HisKA_3"/>
    <property type="match status" value="1"/>
</dbReference>
<sequence>MSRHVVDFEKADSRSLPPGISLWHVALIVLVGAGCYLAQFASLALWGGSVVAPLWLPGGLVLGALAVLPKSVHGPFLVLASIATACVGLPEGWNVSAAALVMLATFSLTACFANHWRASREEIAEFVGLRSFAWHAWLIAAVVATPAALVRWNGHYQDFAEVWIVAAFAIALGYLVMAPPIMVLAGNASPGRLGRRRVLVGLLALLGIALLSSILWTMVSRWYELRLPISVVPMAFLFWAAARFGMRGACASILAISLALVIFTLFAPIAVAPSLADSFSLQVWLLMVVSATYVIGVFADERNRLSRESEAGHEQALDLAGRLIDVQEAERARISRELHDDISQKLASLCIATSALKRMSEGEMRAGFGKLRDQLVCLSGDVRRLSHDLHPDVIRHAGVVCALRSLCLEQHSTDGGSLELDMDQNLQIPGQVSLCLYRVAQEALHNASKHANHRTMRLTLHRSGDSVELTIADDGCGFFPDSPRARRHLGLVSMEERVRLVGGTFRLTSSPGEGTTVFARVPLPCQTNTTD</sequence>
<feature type="transmembrane region" description="Helical" evidence="9">
    <location>
        <begin position="128"/>
        <end position="150"/>
    </location>
</feature>
<dbReference type="Gene3D" id="1.20.5.1930">
    <property type="match status" value="1"/>
</dbReference>
<dbReference type="EC" id="2.7.13.3" evidence="11"/>
<dbReference type="InterPro" id="IPR050482">
    <property type="entry name" value="Sensor_HK_TwoCompSys"/>
</dbReference>
<evidence type="ECO:0000256" key="9">
    <source>
        <dbReference type="SAM" id="Phobius"/>
    </source>
</evidence>
<keyword evidence="12" id="KW-1185">Reference proteome</keyword>
<dbReference type="RefSeq" id="WP_310051638.1">
    <property type="nucleotide sequence ID" value="NZ_JAVDVW010000001.1"/>
</dbReference>
<dbReference type="PROSITE" id="PS51257">
    <property type="entry name" value="PROKAR_LIPOPROTEIN"/>
    <property type="match status" value="1"/>
</dbReference>
<dbReference type="GO" id="GO:0004673">
    <property type="term" value="F:protein histidine kinase activity"/>
    <property type="evidence" value="ECO:0007669"/>
    <property type="project" value="UniProtKB-EC"/>
</dbReference>
<dbReference type="InterPro" id="IPR003594">
    <property type="entry name" value="HATPase_dom"/>
</dbReference>
<dbReference type="PANTHER" id="PTHR24421">
    <property type="entry name" value="NITRATE/NITRITE SENSOR PROTEIN NARX-RELATED"/>
    <property type="match status" value="1"/>
</dbReference>
<evidence type="ECO:0000256" key="7">
    <source>
        <dbReference type="ARBA" id="ARBA00023012"/>
    </source>
</evidence>
<evidence type="ECO:0000313" key="12">
    <source>
        <dbReference type="Proteomes" id="UP001267878"/>
    </source>
</evidence>
<evidence type="ECO:0000256" key="1">
    <source>
        <dbReference type="ARBA" id="ARBA00004651"/>
    </source>
</evidence>
<dbReference type="Pfam" id="PF02518">
    <property type="entry name" value="HATPase_c"/>
    <property type="match status" value="1"/>
</dbReference>
<dbReference type="Gene3D" id="3.30.565.10">
    <property type="entry name" value="Histidine kinase-like ATPase, C-terminal domain"/>
    <property type="match status" value="1"/>
</dbReference>
<feature type="transmembrane region" description="Helical" evidence="9">
    <location>
        <begin position="45"/>
        <end position="67"/>
    </location>
</feature>
<dbReference type="InterPro" id="IPR036890">
    <property type="entry name" value="HATPase_C_sf"/>
</dbReference>
<keyword evidence="4 9" id="KW-0812">Transmembrane</keyword>
<comment type="caution">
    <text evidence="11">The sequence shown here is derived from an EMBL/GenBank/DDBJ whole genome shotgun (WGS) entry which is preliminary data.</text>
</comment>
<feature type="domain" description="Histidine kinase" evidence="10">
    <location>
        <begin position="436"/>
        <end position="525"/>
    </location>
</feature>
<name>A0ABU1VLF9_9GAMM</name>
<feature type="transmembrane region" description="Helical" evidence="9">
    <location>
        <begin position="20"/>
        <end position="39"/>
    </location>
</feature>
<feature type="transmembrane region" description="Helical" evidence="9">
    <location>
        <begin position="198"/>
        <end position="219"/>
    </location>
</feature>
<feature type="transmembrane region" description="Helical" evidence="9">
    <location>
        <begin position="249"/>
        <end position="269"/>
    </location>
</feature>
<comment type="subcellular location">
    <subcellularLocation>
        <location evidence="1">Cell membrane</location>
        <topology evidence="1">Multi-pass membrane protein</topology>
    </subcellularLocation>
</comment>
<evidence type="ECO:0000256" key="6">
    <source>
        <dbReference type="ARBA" id="ARBA00022989"/>
    </source>
</evidence>
<keyword evidence="8 9" id="KW-0472">Membrane</keyword>
<dbReference type="InterPro" id="IPR011712">
    <property type="entry name" value="Sig_transdc_His_kin_sub3_dim/P"/>
</dbReference>
<keyword evidence="7" id="KW-0902">Two-component regulatory system</keyword>
<protein>
    <submittedName>
        <fullName evidence="11">Two-component system sensor histidine kinase UhpB</fullName>
        <ecNumber evidence="11">2.7.13.3</ecNumber>
    </submittedName>
</protein>
<feature type="transmembrane region" description="Helical" evidence="9">
    <location>
        <begin position="225"/>
        <end position="242"/>
    </location>
</feature>
<gene>
    <name evidence="11" type="ORF">J2X04_000455</name>
</gene>
<feature type="transmembrane region" description="Helical" evidence="9">
    <location>
        <begin position="281"/>
        <end position="299"/>
    </location>
</feature>
<dbReference type="PANTHER" id="PTHR24421:SF37">
    <property type="entry name" value="SENSOR HISTIDINE KINASE NARS"/>
    <property type="match status" value="1"/>
</dbReference>
<feature type="transmembrane region" description="Helical" evidence="9">
    <location>
        <begin position="96"/>
        <end position="116"/>
    </location>
</feature>
<keyword evidence="6 9" id="KW-1133">Transmembrane helix</keyword>
<dbReference type="CDD" id="cd16917">
    <property type="entry name" value="HATPase_UhpB-NarQ-NarX-like"/>
    <property type="match status" value="1"/>
</dbReference>
<dbReference type="SUPFAM" id="SSF55874">
    <property type="entry name" value="ATPase domain of HSP90 chaperone/DNA topoisomerase II/histidine kinase"/>
    <property type="match status" value="1"/>
</dbReference>